<organism evidence="1 2">
    <name type="scientific">Alkaliphilus serpentinus</name>
    <dbReference type="NCBI Taxonomy" id="1482731"/>
    <lineage>
        <taxon>Bacteria</taxon>
        <taxon>Bacillati</taxon>
        <taxon>Bacillota</taxon>
        <taxon>Clostridia</taxon>
        <taxon>Peptostreptococcales</taxon>
        <taxon>Natronincolaceae</taxon>
        <taxon>Alkaliphilus</taxon>
    </lineage>
</organism>
<gene>
    <name evidence="1" type="ORF">F8153_01835</name>
</gene>
<dbReference type="GO" id="GO:0016787">
    <property type="term" value="F:hydrolase activity"/>
    <property type="evidence" value="ECO:0007669"/>
    <property type="project" value="UniProtKB-KW"/>
</dbReference>
<accession>A0A833MAN2</accession>
<reference evidence="1 2" key="1">
    <citation type="submission" date="2019-10" db="EMBL/GenBank/DDBJ databases">
        <title>Alkaliphilus serpentinus sp. nov. and Alkaliphilus pronyensis sp. nov., two novel anaerobic alkaliphilic species isolated from the serpentinized-hosted hydrothermal field of the Prony Bay (New Caledonia).</title>
        <authorList>
            <person name="Postec A."/>
        </authorList>
    </citation>
    <scope>NUCLEOTIDE SEQUENCE [LARGE SCALE GENOMIC DNA]</scope>
    <source>
        <strain evidence="1 2">LacT</strain>
    </source>
</reference>
<protein>
    <submittedName>
        <fullName evidence="1">N-formylglutamate amidohydrolase</fullName>
    </submittedName>
</protein>
<dbReference type="Gene3D" id="3.40.630.40">
    <property type="entry name" value="Zn-dependent exopeptidases"/>
    <property type="match status" value="1"/>
</dbReference>
<dbReference type="SUPFAM" id="SSF53187">
    <property type="entry name" value="Zn-dependent exopeptidases"/>
    <property type="match status" value="1"/>
</dbReference>
<evidence type="ECO:0000313" key="1">
    <source>
        <dbReference type="EMBL" id="KAB3532831.1"/>
    </source>
</evidence>
<dbReference type="RefSeq" id="WP_151864643.1">
    <property type="nucleotide sequence ID" value="NZ_WBZB01000006.1"/>
</dbReference>
<name>A0A833MAN2_9FIRM</name>
<dbReference type="InterPro" id="IPR007709">
    <property type="entry name" value="N-FG_amidohydro"/>
</dbReference>
<dbReference type="OrthoDB" id="2962133at2"/>
<comment type="caution">
    <text evidence="1">The sequence shown here is derived from an EMBL/GenBank/DDBJ whole genome shotgun (WGS) entry which is preliminary data.</text>
</comment>
<evidence type="ECO:0000313" key="2">
    <source>
        <dbReference type="Proteomes" id="UP000465601"/>
    </source>
</evidence>
<keyword evidence="2" id="KW-1185">Reference proteome</keyword>
<keyword evidence="1" id="KW-0378">Hydrolase</keyword>
<dbReference type="AlphaFoldDB" id="A0A833MAN2"/>
<dbReference type="Pfam" id="PF05013">
    <property type="entry name" value="FGase"/>
    <property type="match status" value="1"/>
</dbReference>
<sequence length="224" mass="25764">MIYSLEEIIEKALIYEKQFSNNHYHGNPYKGIYQYISGKTPIILSAPHAVKQIRDGRYKKADIFTGTIGIILQELTGCHLIYRSYTGDGDANRDIVCPYKGYLAEIIKDKNLLYLIDLHGMDKKHPIDIDIGTLNGKSASWSLKKLVINSFYEFDIHKVKFDHLFDADSKGTVTQTIWQSQAIHCIQMEINGAYRNIKNTKNHLNFYRLLCSLENLILSLSKEE</sequence>
<dbReference type="EMBL" id="WBZB01000006">
    <property type="protein sequence ID" value="KAB3532831.1"/>
    <property type="molecule type" value="Genomic_DNA"/>
</dbReference>
<proteinExistence type="predicted"/>
<dbReference type="Proteomes" id="UP000465601">
    <property type="component" value="Unassembled WGS sequence"/>
</dbReference>